<evidence type="ECO:0008006" key="7">
    <source>
        <dbReference type="Google" id="ProtNLM"/>
    </source>
</evidence>
<dbReference type="RefSeq" id="WP_157478829.1">
    <property type="nucleotide sequence ID" value="NZ_CP046566.1"/>
</dbReference>
<dbReference type="KEGG" id="fls:GLV81_10520"/>
<proteinExistence type="predicted"/>
<gene>
    <name evidence="5" type="ORF">GLV81_10520</name>
</gene>
<keyword evidence="4" id="KW-0472">Membrane</keyword>
<sequence length="137" mass="15090">MKKLHILLLVGVAVAIAVMISFTSDLTTYDTIASAKQKEGTYVHLIAKLDKAQPIDYDPLKNPNYCAFTVVDSLGGVTKVISNKPKPADLEMSERVVLKGRMKEDGFHCDDILLKCPSKYKDEQAKGLRHPGSKQEG</sequence>
<evidence type="ECO:0000256" key="1">
    <source>
        <dbReference type="ARBA" id="ARBA00004370"/>
    </source>
</evidence>
<keyword evidence="6" id="KW-1185">Reference proteome</keyword>
<dbReference type="Pfam" id="PF03100">
    <property type="entry name" value="CcmE"/>
    <property type="match status" value="1"/>
</dbReference>
<evidence type="ECO:0000313" key="5">
    <source>
        <dbReference type="EMBL" id="QGW28476.1"/>
    </source>
</evidence>
<evidence type="ECO:0000256" key="2">
    <source>
        <dbReference type="ARBA" id="ARBA00022617"/>
    </source>
</evidence>
<dbReference type="InterPro" id="IPR012340">
    <property type="entry name" value="NA-bd_OB-fold"/>
</dbReference>
<evidence type="ECO:0000256" key="4">
    <source>
        <dbReference type="ARBA" id="ARBA00023136"/>
    </source>
</evidence>
<keyword evidence="2" id="KW-0479">Metal-binding</keyword>
<accession>A0A6I6G716</accession>
<dbReference type="EMBL" id="CP046566">
    <property type="protein sequence ID" value="QGW28476.1"/>
    <property type="molecule type" value="Genomic_DNA"/>
</dbReference>
<dbReference type="GO" id="GO:0005886">
    <property type="term" value="C:plasma membrane"/>
    <property type="evidence" value="ECO:0007669"/>
    <property type="project" value="InterPro"/>
</dbReference>
<dbReference type="InterPro" id="IPR004329">
    <property type="entry name" value="CcmE"/>
</dbReference>
<keyword evidence="2" id="KW-0349">Heme</keyword>
<organism evidence="5 6">
    <name type="scientific">Phnomibacter ginsenosidimutans</name>
    <dbReference type="NCBI Taxonomy" id="2676868"/>
    <lineage>
        <taxon>Bacteria</taxon>
        <taxon>Pseudomonadati</taxon>
        <taxon>Bacteroidota</taxon>
        <taxon>Chitinophagia</taxon>
        <taxon>Chitinophagales</taxon>
        <taxon>Chitinophagaceae</taxon>
        <taxon>Phnomibacter</taxon>
    </lineage>
</organism>
<keyword evidence="2" id="KW-0408">Iron</keyword>
<dbReference type="InterPro" id="IPR036127">
    <property type="entry name" value="CcmE-like_sf"/>
</dbReference>
<reference evidence="5 6" key="1">
    <citation type="submission" date="2019-11" db="EMBL/GenBank/DDBJ databases">
        <authorList>
            <person name="Im W.T."/>
        </authorList>
    </citation>
    <scope>NUCLEOTIDE SEQUENCE [LARGE SCALE GENOMIC DNA]</scope>
    <source>
        <strain evidence="5 6">SB-02</strain>
    </source>
</reference>
<name>A0A6I6G716_9BACT</name>
<comment type="subcellular location">
    <subcellularLocation>
        <location evidence="1">Membrane</location>
    </subcellularLocation>
</comment>
<dbReference type="AlphaFoldDB" id="A0A6I6G716"/>
<dbReference type="GO" id="GO:0017004">
    <property type="term" value="P:cytochrome complex assembly"/>
    <property type="evidence" value="ECO:0007669"/>
    <property type="project" value="UniProtKB-KW"/>
</dbReference>
<dbReference type="GO" id="GO:0017003">
    <property type="term" value="P:protein-heme linkage"/>
    <property type="evidence" value="ECO:0007669"/>
    <property type="project" value="InterPro"/>
</dbReference>
<dbReference type="SUPFAM" id="SSF82093">
    <property type="entry name" value="Heme chaperone CcmE"/>
    <property type="match status" value="1"/>
</dbReference>
<evidence type="ECO:0000313" key="6">
    <source>
        <dbReference type="Proteomes" id="UP000426027"/>
    </source>
</evidence>
<keyword evidence="3" id="KW-0201">Cytochrome c-type biogenesis</keyword>
<evidence type="ECO:0000256" key="3">
    <source>
        <dbReference type="ARBA" id="ARBA00022748"/>
    </source>
</evidence>
<dbReference type="GO" id="GO:0020037">
    <property type="term" value="F:heme binding"/>
    <property type="evidence" value="ECO:0007669"/>
    <property type="project" value="InterPro"/>
</dbReference>
<protein>
    <recommendedName>
        <fullName evidence="7">Cytochrome c maturation protein CcmE</fullName>
    </recommendedName>
</protein>
<dbReference type="Proteomes" id="UP000426027">
    <property type="component" value="Chromosome"/>
</dbReference>
<dbReference type="Gene3D" id="2.40.50.140">
    <property type="entry name" value="Nucleic acid-binding proteins"/>
    <property type="match status" value="1"/>
</dbReference>